<gene>
    <name evidence="4" type="ORF">CK203_101237</name>
</gene>
<organism evidence="4 5">
    <name type="scientific">Vitis vinifera</name>
    <name type="common">Grape</name>
    <dbReference type="NCBI Taxonomy" id="29760"/>
    <lineage>
        <taxon>Eukaryota</taxon>
        <taxon>Viridiplantae</taxon>
        <taxon>Streptophyta</taxon>
        <taxon>Embryophyta</taxon>
        <taxon>Tracheophyta</taxon>
        <taxon>Spermatophyta</taxon>
        <taxon>Magnoliopsida</taxon>
        <taxon>eudicotyledons</taxon>
        <taxon>Gunneridae</taxon>
        <taxon>Pentapetalae</taxon>
        <taxon>rosids</taxon>
        <taxon>Vitales</taxon>
        <taxon>Vitaceae</taxon>
        <taxon>Viteae</taxon>
        <taxon>Vitis</taxon>
    </lineage>
</organism>
<dbReference type="Pfam" id="PF13960">
    <property type="entry name" value="DUF4218"/>
    <property type="match status" value="1"/>
</dbReference>
<evidence type="ECO:0008006" key="6">
    <source>
        <dbReference type="Google" id="ProtNLM"/>
    </source>
</evidence>
<dbReference type="EMBL" id="QGNW01001696">
    <property type="protein sequence ID" value="RVW33032.1"/>
    <property type="molecule type" value="Genomic_DNA"/>
</dbReference>
<dbReference type="InterPro" id="IPR025452">
    <property type="entry name" value="DUF4218"/>
</dbReference>
<evidence type="ECO:0000259" key="2">
    <source>
        <dbReference type="Pfam" id="PF13960"/>
    </source>
</evidence>
<dbReference type="InterPro" id="IPR029480">
    <property type="entry name" value="Transpos_assoc"/>
</dbReference>
<dbReference type="InterPro" id="IPR025312">
    <property type="entry name" value="DUF4216"/>
</dbReference>
<dbReference type="Pfam" id="PF13963">
    <property type="entry name" value="Transpos_assoc"/>
    <property type="match status" value="1"/>
</dbReference>
<evidence type="ECO:0000259" key="1">
    <source>
        <dbReference type="Pfam" id="PF13952"/>
    </source>
</evidence>
<proteinExistence type="predicted"/>
<feature type="domain" description="Transposase-associated" evidence="3">
    <location>
        <begin position="3"/>
        <end position="64"/>
    </location>
</feature>
<dbReference type="PANTHER" id="PTHR10775">
    <property type="entry name" value="OS08G0208400 PROTEIN"/>
    <property type="match status" value="1"/>
</dbReference>
<evidence type="ECO:0000313" key="5">
    <source>
        <dbReference type="Proteomes" id="UP000288805"/>
    </source>
</evidence>
<sequence length="682" mass="79272">MDRSWMSKDRMSREYEEGVEYFINFALEHCPNQSGIRCPCMRCGNLIHHTPNKIREHMFFNGIDQVIIHVQMVHVIDDEFMTDPMSFKKLLEDAEKPLYPGCIKFTKLSALVKLYNVKARYGWSDKSFSDLLQILGDMLPVNNEMPLSMYEAKKTLNALGMEYKKIHACPNDCILYRNELNDASSCPTCGTSRWKVNKVGARNTKRIPAKVLWYFPPIPRFKRMFQSPKIAKDLKWHAKDCRNLRLAISADGINPHSSMTRPRQPGKDIDVYLAPLVDDLKALWEVGVKAYDAHQREFFTLKAILLWTINDFPAYGNLSGCTVKGYHACPICGKTKDGVKSRLDLLEMGLRPGLAPTFGLKRTYLPPACYTLRHSGDLCLLEKYFPPSIFDIMLHLTVHLVREVRLCGPVYMRWMYPFERVFIGHGCNWIPSSMKDEWKCGKPLLGGRAITIHDYKLVEQAHHYVLQNTTIVQPFIDEHMKYLKTKYPRQSKRVKWLEDEHVRTFSYWLRKKVSDDISKKELIENELKWLAQGPRQQVLTYPGYIINGCRYHIKSVMRHESTKIVVSVLWHRPCKLQVPKIRILCLVTCVFMGLSRDWDLDYNMFNICVFKCDWVDSKNGVKVDELGFTLVDLSKIGHKSDPFILATQAQQVFYVEDQVDPRWSIVLSRPKMELFDIEGDET</sequence>
<evidence type="ECO:0000259" key="3">
    <source>
        <dbReference type="Pfam" id="PF13963"/>
    </source>
</evidence>
<dbReference type="Pfam" id="PF13952">
    <property type="entry name" value="DUF4216"/>
    <property type="match status" value="1"/>
</dbReference>
<protein>
    <recommendedName>
        <fullName evidence="6">Transposase-associated domain-containing protein</fullName>
    </recommendedName>
</protein>
<name>A0A438DC62_VITVI</name>
<feature type="domain" description="DUF4218" evidence="2">
    <location>
        <begin position="378"/>
        <end position="422"/>
    </location>
</feature>
<dbReference type="Pfam" id="PF02992">
    <property type="entry name" value="Transposase_21"/>
    <property type="match status" value="1"/>
</dbReference>
<dbReference type="AlphaFoldDB" id="A0A438DC62"/>
<dbReference type="InterPro" id="IPR004242">
    <property type="entry name" value="Transposase_21"/>
</dbReference>
<evidence type="ECO:0000313" key="4">
    <source>
        <dbReference type="EMBL" id="RVW33032.1"/>
    </source>
</evidence>
<reference evidence="4 5" key="1">
    <citation type="journal article" date="2018" name="PLoS Genet.">
        <title>Population sequencing reveals clonal diversity and ancestral inbreeding in the grapevine cultivar Chardonnay.</title>
        <authorList>
            <person name="Roach M.J."/>
            <person name="Johnson D.L."/>
            <person name="Bohlmann J."/>
            <person name="van Vuuren H.J."/>
            <person name="Jones S.J."/>
            <person name="Pretorius I.S."/>
            <person name="Schmidt S.A."/>
            <person name="Borneman A.R."/>
        </authorList>
    </citation>
    <scope>NUCLEOTIDE SEQUENCE [LARGE SCALE GENOMIC DNA]</scope>
    <source>
        <strain evidence="5">cv. Chardonnay</strain>
        <tissue evidence="4">Leaf</tissue>
    </source>
</reference>
<comment type="caution">
    <text evidence="4">The sequence shown here is derived from an EMBL/GenBank/DDBJ whole genome shotgun (WGS) entry which is preliminary data.</text>
</comment>
<dbReference type="Proteomes" id="UP000288805">
    <property type="component" value="Unassembled WGS sequence"/>
</dbReference>
<dbReference type="PANTHER" id="PTHR10775:SF179">
    <property type="entry name" value="TRANSPOSON, EN_SPM-LIKE, TRANSPOSASE-ASSOCIATED DOMAIN PROTEIN"/>
    <property type="match status" value="1"/>
</dbReference>
<accession>A0A438DC62</accession>
<feature type="domain" description="DUF4216" evidence="1">
    <location>
        <begin position="598"/>
        <end position="666"/>
    </location>
</feature>